<dbReference type="SUPFAM" id="SSF89550">
    <property type="entry name" value="PHP domain-like"/>
    <property type="match status" value="1"/>
</dbReference>
<keyword evidence="3 5" id="KW-0378">Hydrolase</keyword>
<dbReference type="Proteomes" id="UP001549691">
    <property type="component" value="Unassembled WGS sequence"/>
</dbReference>
<dbReference type="PANTHER" id="PTHR39181">
    <property type="entry name" value="TYROSINE-PROTEIN PHOSPHATASE YWQE"/>
    <property type="match status" value="1"/>
</dbReference>
<dbReference type="GO" id="GO:0004725">
    <property type="term" value="F:protein tyrosine phosphatase activity"/>
    <property type="evidence" value="ECO:0007669"/>
    <property type="project" value="UniProtKB-EC"/>
</dbReference>
<dbReference type="EC" id="3.1.3.48" evidence="2"/>
<comment type="caution">
    <text evidence="5">The sequence shown here is derived from an EMBL/GenBank/DDBJ whole genome shotgun (WGS) entry which is preliminary data.</text>
</comment>
<evidence type="ECO:0000256" key="3">
    <source>
        <dbReference type="ARBA" id="ARBA00022801"/>
    </source>
</evidence>
<evidence type="ECO:0000256" key="2">
    <source>
        <dbReference type="ARBA" id="ARBA00013064"/>
    </source>
</evidence>
<comment type="catalytic activity">
    <reaction evidence="4">
        <text>O-phospho-L-tyrosyl-[protein] + H2O = L-tyrosyl-[protein] + phosphate</text>
        <dbReference type="Rhea" id="RHEA:10684"/>
        <dbReference type="Rhea" id="RHEA-COMP:10136"/>
        <dbReference type="Rhea" id="RHEA-COMP:20101"/>
        <dbReference type="ChEBI" id="CHEBI:15377"/>
        <dbReference type="ChEBI" id="CHEBI:43474"/>
        <dbReference type="ChEBI" id="CHEBI:46858"/>
        <dbReference type="ChEBI" id="CHEBI:61978"/>
        <dbReference type="EC" id="3.1.3.48"/>
    </reaction>
</comment>
<dbReference type="InterPro" id="IPR016667">
    <property type="entry name" value="Caps_polysacc_synth_CpsB/CapC"/>
</dbReference>
<dbReference type="InterPro" id="IPR016195">
    <property type="entry name" value="Pol/histidinol_Pase-like"/>
</dbReference>
<evidence type="ECO:0000256" key="1">
    <source>
        <dbReference type="ARBA" id="ARBA00005750"/>
    </source>
</evidence>
<dbReference type="Gene3D" id="3.20.20.140">
    <property type="entry name" value="Metal-dependent hydrolases"/>
    <property type="match status" value="1"/>
</dbReference>
<dbReference type="EMBL" id="JBEWZI010000023">
    <property type="protein sequence ID" value="MET7015896.1"/>
    <property type="molecule type" value="Genomic_DNA"/>
</dbReference>
<gene>
    <name evidence="5" type="ORF">ABXR19_17020</name>
</gene>
<keyword evidence="6" id="KW-1185">Reference proteome</keyword>
<proteinExistence type="inferred from homology"/>
<organism evidence="5 6">
    <name type="scientific">Uliginosibacterium flavum</name>
    <dbReference type="NCBI Taxonomy" id="1396831"/>
    <lineage>
        <taxon>Bacteria</taxon>
        <taxon>Pseudomonadati</taxon>
        <taxon>Pseudomonadota</taxon>
        <taxon>Betaproteobacteria</taxon>
        <taxon>Rhodocyclales</taxon>
        <taxon>Zoogloeaceae</taxon>
        <taxon>Uliginosibacterium</taxon>
    </lineage>
</organism>
<name>A0ABV2TPQ0_9RHOO</name>
<dbReference type="PANTHER" id="PTHR39181:SF1">
    <property type="entry name" value="TYROSINE-PROTEIN PHOSPHATASE YWQE"/>
    <property type="match status" value="1"/>
</dbReference>
<protein>
    <recommendedName>
        <fullName evidence="2">protein-tyrosine-phosphatase</fullName>
        <ecNumber evidence="2">3.1.3.48</ecNumber>
    </recommendedName>
</protein>
<evidence type="ECO:0000313" key="5">
    <source>
        <dbReference type="EMBL" id="MET7015896.1"/>
    </source>
</evidence>
<sequence>MIDIHCHLLPGIDDGPQNIDDALALARAAVADGVSHAVVTPHVFPGRFNNVRSSIEFEYQRFASLLKVKKIPLKLSFAGEVRLDGSLLEMLERDEIPFLGQCGAYRTILLELPDSQIPLGTMALMRHLVAHGIRPVIAHPERNKAVMETPERAEQFIDAGCFLQVTAGSLLGQFGPRVGAAADFLLGKAWVSAVASDAHNLDGRRHRMSEACVVLEQRFGRDTALSLLRLGPAALCGIELDAGVQQV</sequence>
<evidence type="ECO:0000256" key="4">
    <source>
        <dbReference type="ARBA" id="ARBA00051722"/>
    </source>
</evidence>
<accession>A0ABV2TPQ0</accession>
<dbReference type="Pfam" id="PF19567">
    <property type="entry name" value="CpsB_CapC"/>
    <property type="match status" value="1"/>
</dbReference>
<comment type="similarity">
    <text evidence="1">Belongs to the metallo-dependent hydrolases superfamily. CpsB/CapC family.</text>
</comment>
<evidence type="ECO:0000313" key="6">
    <source>
        <dbReference type="Proteomes" id="UP001549691"/>
    </source>
</evidence>
<dbReference type="PIRSF" id="PIRSF016557">
    <property type="entry name" value="Caps_synth_CpsB"/>
    <property type="match status" value="1"/>
</dbReference>
<dbReference type="RefSeq" id="WP_354602354.1">
    <property type="nucleotide sequence ID" value="NZ_JBEWZI010000023.1"/>
</dbReference>
<reference evidence="5 6" key="1">
    <citation type="submission" date="2024-07" db="EMBL/GenBank/DDBJ databases">
        <title>Uliginosibacterium flavum JJ3220;KACC:17644.</title>
        <authorList>
            <person name="Kim M.K."/>
        </authorList>
    </citation>
    <scope>NUCLEOTIDE SEQUENCE [LARGE SCALE GENOMIC DNA]</scope>
    <source>
        <strain evidence="5 6">KACC:17644</strain>
    </source>
</reference>